<sequence>MPTLYPLSPDFTTKVFSKDPIEYNSAINLYIEPQAHYESALVKTHGASRIKKLIALEKLFVRKRELRRNIKKSGKGGVEGWDEVNQILTLPTLTTYSLPFALPLIDIVFTLPSTLILHLNTNEDGEVEDEDDAALHSDEEVETEGTNGELKMDGETERRLIITKWEERSVLDSMLNRNETVKNLYTNFVLPFLSYALTILAGVLFFHHTHRLSEGWIKYAIDASHEVFHAIEAEIVRLMSGDRMRQSARTFNEAASVANTYYQSGKTTAQKKLDPKENSNSSSSGGKNDSLGSSSAVQPLPSPSPSNNTLPSLYRTTNNQPSLRLQSPSRPTTSSSFEHAQGQHVRESHTTSTNNDLGGSGGVTTYAGAVAEGSKLGRPLDGGIETHSLNDDRVASSGGGGGGYDGLRSSYADVVTE</sequence>
<accession>A0ACC2XTB4</accession>
<keyword evidence="2" id="KW-1185">Reference proteome</keyword>
<proteinExistence type="predicted"/>
<reference evidence="1" key="1">
    <citation type="submission" date="2023-04" db="EMBL/GenBank/DDBJ databases">
        <title>Draft Genome sequencing of Naganishia species isolated from polar environments using Oxford Nanopore Technology.</title>
        <authorList>
            <person name="Leo P."/>
            <person name="Venkateswaran K."/>
        </authorList>
    </citation>
    <scope>NUCLEOTIDE SEQUENCE</scope>
    <source>
        <strain evidence="1">DBVPG 5303</strain>
    </source>
</reference>
<dbReference type="EMBL" id="JASBWV010000005">
    <property type="protein sequence ID" value="KAJ9126477.1"/>
    <property type="molecule type" value="Genomic_DNA"/>
</dbReference>
<comment type="caution">
    <text evidence="1">The sequence shown here is derived from an EMBL/GenBank/DDBJ whole genome shotgun (WGS) entry which is preliminary data.</text>
</comment>
<organism evidence="1 2">
    <name type="scientific">Naganishia onofrii</name>
    <dbReference type="NCBI Taxonomy" id="1851511"/>
    <lineage>
        <taxon>Eukaryota</taxon>
        <taxon>Fungi</taxon>
        <taxon>Dikarya</taxon>
        <taxon>Basidiomycota</taxon>
        <taxon>Agaricomycotina</taxon>
        <taxon>Tremellomycetes</taxon>
        <taxon>Filobasidiales</taxon>
        <taxon>Filobasidiaceae</taxon>
        <taxon>Naganishia</taxon>
    </lineage>
</organism>
<evidence type="ECO:0000313" key="1">
    <source>
        <dbReference type="EMBL" id="KAJ9126477.1"/>
    </source>
</evidence>
<dbReference type="Proteomes" id="UP001234202">
    <property type="component" value="Unassembled WGS sequence"/>
</dbReference>
<evidence type="ECO:0000313" key="2">
    <source>
        <dbReference type="Proteomes" id="UP001234202"/>
    </source>
</evidence>
<protein>
    <submittedName>
        <fullName evidence="1">Uncharacterized protein</fullName>
    </submittedName>
</protein>
<name>A0ACC2XTB4_9TREE</name>
<gene>
    <name evidence="1" type="ORF">QFC24_002220</name>
</gene>